<dbReference type="AlphaFoldDB" id="A0A8B7N6N4"/>
<dbReference type="PANTHER" id="PTHR24223">
    <property type="entry name" value="ATP-BINDING CASSETTE SUB-FAMILY C"/>
    <property type="match status" value="1"/>
</dbReference>
<evidence type="ECO:0000256" key="7">
    <source>
        <dbReference type="SAM" id="Phobius"/>
    </source>
</evidence>
<feature type="non-terminal residue" evidence="10">
    <location>
        <position position="355"/>
    </location>
</feature>
<keyword evidence="3" id="KW-0547">Nucleotide-binding</keyword>
<feature type="transmembrane region" description="Helical" evidence="7">
    <location>
        <begin position="282"/>
        <end position="306"/>
    </location>
</feature>
<keyword evidence="6 7" id="KW-0472">Membrane</keyword>
<keyword evidence="5 7" id="KW-1133">Transmembrane helix</keyword>
<keyword evidence="4 10" id="KW-0067">ATP-binding</keyword>
<dbReference type="InterPro" id="IPR036640">
    <property type="entry name" value="ABC1_TM_sf"/>
</dbReference>
<dbReference type="InterPro" id="IPR050173">
    <property type="entry name" value="ABC_transporter_C-like"/>
</dbReference>
<evidence type="ECO:0000256" key="6">
    <source>
        <dbReference type="ARBA" id="ARBA00023136"/>
    </source>
</evidence>
<dbReference type="OrthoDB" id="6500128at2759"/>
<reference evidence="10" key="1">
    <citation type="submission" date="2025-08" db="UniProtKB">
        <authorList>
            <consortium name="RefSeq"/>
        </authorList>
    </citation>
    <scope>IDENTIFICATION</scope>
</reference>
<dbReference type="InterPro" id="IPR011527">
    <property type="entry name" value="ABC1_TM_dom"/>
</dbReference>
<evidence type="ECO:0000256" key="2">
    <source>
        <dbReference type="ARBA" id="ARBA00022692"/>
    </source>
</evidence>
<sequence>MDADNFSYENKDSHAIVNMNLAELNSMPLALENEPVDNKKGKYHQNLNNVTEDAVNASDLQESEINQLLPHSSLLEHHSKDLPESGEDAECSVDDALDESCMGLEGTLERGFSLQEPSPNENERPVLYEKTKMSYSHEPRIFQRYKPTLKHLIPVRTDTCASHEMPVDATGMLSYTMYSWVTSLMWRAYKRGLQSSDVPICSKYDMCHYNTQRLERLWDEEVGRVGSAKASLQRVAWRFIRTRVYLGLMLFVVSLVLGFAGPTVFMRYLIDWLGSDAPRSTGLVWVLCLVACEAARTLTFGLVWAINYRTGVRLRAACLGLVYRKLLRIPGLGSKSVGEMINVFANDGQRIFELV</sequence>
<dbReference type="GO" id="GO:0005524">
    <property type="term" value="F:ATP binding"/>
    <property type="evidence" value="ECO:0007669"/>
    <property type="project" value="UniProtKB-KW"/>
</dbReference>
<evidence type="ECO:0000313" key="10">
    <source>
        <dbReference type="RefSeq" id="XP_018009506.1"/>
    </source>
</evidence>
<organism evidence="9 10">
    <name type="scientific">Hyalella azteca</name>
    <name type="common">Amphipod</name>
    <dbReference type="NCBI Taxonomy" id="294128"/>
    <lineage>
        <taxon>Eukaryota</taxon>
        <taxon>Metazoa</taxon>
        <taxon>Ecdysozoa</taxon>
        <taxon>Arthropoda</taxon>
        <taxon>Crustacea</taxon>
        <taxon>Multicrustacea</taxon>
        <taxon>Malacostraca</taxon>
        <taxon>Eumalacostraca</taxon>
        <taxon>Peracarida</taxon>
        <taxon>Amphipoda</taxon>
        <taxon>Senticaudata</taxon>
        <taxon>Talitrida</taxon>
        <taxon>Talitroidea</taxon>
        <taxon>Hyalellidae</taxon>
        <taxon>Hyalella</taxon>
    </lineage>
</organism>
<evidence type="ECO:0000313" key="9">
    <source>
        <dbReference type="Proteomes" id="UP000694843"/>
    </source>
</evidence>
<keyword evidence="9" id="KW-1185">Reference proteome</keyword>
<evidence type="ECO:0000259" key="8">
    <source>
        <dbReference type="PROSITE" id="PS50929"/>
    </source>
</evidence>
<proteinExistence type="predicted"/>
<name>A0A8B7N6N4_HYAAZ</name>
<evidence type="ECO:0000256" key="3">
    <source>
        <dbReference type="ARBA" id="ARBA00022741"/>
    </source>
</evidence>
<accession>A0A8B7N6N4</accession>
<dbReference type="GO" id="GO:0016020">
    <property type="term" value="C:membrane"/>
    <property type="evidence" value="ECO:0007669"/>
    <property type="project" value="InterPro"/>
</dbReference>
<dbReference type="RefSeq" id="XP_018009506.1">
    <property type="nucleotide sequence ID" value="XM_018154017.1"/>
</dbReference>
<dbReference type="PANTHER" id="PTHR24223:SF447">
    <property type="entry name" value="MULTIDRUG RESISTANCE-ASSOCIATED PROTEIN 5"/>
    <property type="match status" value="1"/>
</dbReference>
<dbReference type="GO" id="GO:0140359">
    <property type="term" value="F:ABC-type transporter activity"/>
    <property type="evidence" value="ECO:0007669"/>
    <property type="project" value="InterPro"/>
</dbReference>
<keyword evidence="2 7" id="KW-0812">Transmembrane</keyword>
<keyword evidence="1" id="KW-0813">Transport</keyword>
<protein>
    <submittedName>
        <fullName evidence="10">ATP-binding cassette sub-family C member 5</fullName>
    </submittedName>
</protein>
<dbReference type="Proteomes" id="UP000694843">
    <property type="component" value="Unplaced"/>
</dbReference>
<evidence type="ECO:0000256" key="4">
    <source>
        <dbReference type="ARBA" id="ARBA00022840"/>
    </source>
</evidence>
<evidence type="ECO:0000256" key="5">
    <source>
        <dbReference type="ARBA" id="ARBA00022989"/>
    </source>
</evidence>
<feature type="transmembrane region" description="Helical" evidence="7">
    <location>
        <begin position="244"/>
        <end position="270"/>
    </location>
</feature>
<dbReference type="PROSITE" id="PS50929">
    <property type="entry name" value="ABC_TM1F"/>
    <property type="match status" value="1"/>
</dbReference>
<dbReference type="Gene3D" id="1.20.1560.10">
    <property type="entry name" value="ABC transporter type 1, transmembrane domain"/>
    <property type="match status" value="1"/>
</dbReference>
<evidence type="ECO:0000256" key="1">
    <source>
        <dbReference type="ARBA" id="ARBA00022448"/>
    </source>
</evidence>
<dbReference type="SUPFAM" id="SSF90123">
    <property type="entry name" value="ABC transporter transmembrane region"/>
    <property type="match status" value="1"/>
</dbReference>
<feature type="domain" description="ABC transmembrane type-1" evidence="8">
    <location>
        <begin position="246"/>
        <end position="355"/>
    </location>
</feature>
<dbReference type="KEGG" id="hazt:108667035"/>
<gene>
    <name evidence="10" type="primary">LOC108667035</name>
</gene>
<dbReference type="GeneID" id="108667035"/>